<protein>
    <recommendedName>
        <fullName evidence="3">histidine kinase</fullName>
        <ecNumber evidence="3">2.7.13.3</ecNumber>
    </recommendedName>
</protein>
<dbReference type="Pfam" id="PF00512">
    <property type="entry name" value="HisKA"/>
    <property type="match status" value="1"/>
</dbReference>
<evidence type="ECO:0000256" key="2">
    <source>
        <dbReference type="ARBA" id="ARBA00004651"/>
    </source>
</evidence>
<dbReference type="Pfam" id="PF00672">
    <property type="entry name" value="HAMP"/>
    <property type="match status" value="1"/>
</dbReference>
<evidence type="ECO:0000256" key="7">
    <source>
        <dbReference type="ARBA" id="ARBA00022692"/>
    </source>
</evidence>
<evidence type="ECO:0000256" key="5">
    <source>
        <dbReference type="ARBA" id="ARBA00022553"/>
    </source>
</evidence>
<keyword evidence="7 12" id="KW-0812">Transmembrane</keyword>
<dbReference type="SUPFAM" id="SSF55874">
    <property type="entry name" value="ATPase domain of HSP90 chaperone/DNA topoisomerase II/histidine kinase"/>
    <property type="match status" value="1"/>
</dbReference>
<dbReference type="Pfam" id="PF02518">
    <property type="entry name" value="HATPase_c"/>
    <property type="match status" value="1"/>
</dbReference>
<evidence type="ECO:0000256" key="9">
    <source>
        <dbReference type="ARBA" id="ARBA00022989"/>
    </source>
</evidence>
<dbReference type="PANTHER" id="PTHR45436:SF10">
    <property type="entry name" value="HISTIDINE KINASE"/>
    <property type="match status" value="1"/>
</dbReference>
<keyword evidence="11 12" id="KW-0472">Membrane</keyword>
<accession>A0ABQ5YET9</accession>
<keyword evidence="4" id="KW-1003">Cell membrane</keyword>
<dbReference type="InterPro" id="IPR050428">
    <property type="entry name" value="TCS_sensor_his_kinase"/>
</dbReference>
<evidence type="ECO:0000313" key="16">
    <source>
        <dbReference type="Proteomes" id="UP001156706"/>
    </source>
</evidence>
<comment type="catalytic activity">
    <reaction evidence="1">
        <text>ATP + protein L-histidine = ADP + protein N-phospho-L-histidine.</text>
        <dbReference type="EC" id="2.7.13.3"/>
    </reaction>
</comment>
<feature type="transmembrane region" description="Helical" evidence="12">
    <location>
        <begin position="6"/>
        <end position="23"/>
    </location>
</feature>
<dbReference type="InterPro" id="IPR036097">
    <property type="entry name" value="HisK_dim/P_sf"/>
</dbReference>
<dbReference type="InterPro" id="IPR004358">
    <property type="entry name" value="Sig_transdc_His_kin-like_C"/>
</dbReference>
<dbReference type="SMART" id="SM00388">
    <property type="entry name" value="HisKA"/>
    <property type="match status" value="1"/>
</dbReference>
<evidence type="ECO:0000259" key="14">
    <source>
        <dbReference type="PROSITE" id="PS50885"/>
    </source>
</evidence>
<comment type="subcellular location">
    <subcellularLocation>
        <location evidence="2">Cell membrane</location>
        <topology evidence="2">Multi-pass membrane protein</topology>
    </subcellularLocation>
</comment>
<dbReference type="CDD" id="cd06225">
    <property type="entry name" value="HAMP"/>
    <property type="match status" value="1"/>
</dbReference>
<dbReference type="PRINTS" id="PR00344">
    <property type="entry name" value="BCTRLSENSOR"/>
</dbReference>
<evidence type="ECO:0000256" key="11">
    <source>
        <dbReference type="ARBA" id="ARBA00023136"/>
    </source>
</evidence>
<keyword evidence="16" id="KW-1185">Reference proteome</keyword>
<evidence type="ECO:0000256" key="8">
    <source>
        <dbReference type="ARBA" id="ARBA00022777"/>
    </source>
</evidence>
<dbReference type="InterPro" id="IPR003661">
    <property type="entry name" value="HisK_dim/P_dom"/>
</dbReference>
<dbReference type="EC" id="2.7.13.3" evidence="3"/>
<dbReference type="CDD" id="cd00082">
    <property type="entry name" value="HisKA"/>
    <property type="match status" value="1"/>
</dbReference>
<dbReference type="Gene3D" id="6.10.340.10">
    <property type="match status" value="1"/>
</dbReference>
<dbReference type="NCBIfam" id="NF008312">
    <property type="entry name" value="PRK11100.1"/>
    <property type="match status" value="1"/>
</dbReference>
<dbReference type="Gene3D" id="1.10.287.130">
    <property type="match status" value="1"/>
</dbReference>
<evidence type="ECO:0000259" key="13">
    <source>
        <dbReference type="PROSITE" id="PS50109"/>
    </source>
</evidence>
<feature type="domain" description="HAMP" evidence="14">
    <location>
        <begin position="204"/>
        <end position="255"/>
    </location>
</feature>
<dbReference type="RefSeq" id="WP_284195240.1">
    <property type="nucleotide sequence ID" value="NZ_BSOG01000001.1"/>
</dbReference>
<dbReference type="Gene3D" id="3.30.565.10">
    <property type="entry name" value="Histidine kinase-like ATPase, C-terminal domain"/>
    <property type="match status" value="1"/>
</dbReference>
<organism evidence="15 16">
    <name type="scientific">Chitinimonas prasina</name>
    <dbReference type="NCBI Taxonomy" id="1434937"/>
    <lineage>
        <taxon>Bacteria</taxon>
        <taxon>Pseudomonadati</taxon>
        <taxon>Pseudomonadota</taxon>
        <taxon>Betaproteobacteria</taxon>
        <taxon>Neisseriales</taxon>
        <taxon>Chitinibacteraceae</taxon>
        <taxon>Chitinimonas</taxon>
    </lineage>
</organism>
<feature type="transmembrane region" description="Helical" evidence="12">
    <location>
        <begin position="187"/>
        <end position="206"/>
    </location>
</feature>
<gene>
    <name evidence="15" type="primary">creC</name>
    <name evidence="15" type="ORF">GCM10007907_08920</name>
</gene>
<keyword evidence="5" id="KW-0597">Phosphoprotein</keyword>
<name>A0ABQ5YET9_9NEIS</name>
<dbReference type="GO" id="GO:0016301">
    <property type="term" value="F:kinase activity"/>
    <property type="evidence" value="ECO:0007669"/>
    <property type="project" value="UniProtKB-KW"/>
</dbReference>
<dbReference type="SUPFAM" id="SSF103190">
    <property type="entry name" value="Sensory domain-like"/>
    <property type="match status" value="1"/>
</dbReference>
<keyword evidence="6" id="KW-0808">Transferase</keyword>
<sequence length="474" mass="51662">MRIGIRIFLGYFVMIGLVAWFLLDTARERLQPALRQSMEDTLVDTANLLAEFARADLVAGTAGQGTFARNVASFSERRLNAEIWGVRKDRPNHRIYLTDAQGRVLYDSDQLAVGQDYSRWNDVYLTLRGRYGARTSRGDPDDPATSVMYVAAPVMHQGQRIGVVTVAKQSGSVQPFFDQALAGLTKAGVFVLVAGMLLGLLLSWWITRSLTRLEDYAHAVARGERVSLPELSGREVRVLGRALEGMRARLEGKQYVEHYVHSLTHELKSPLAGIRGAAELIEPSMPADDQARFLGNIRQQTERMTEIIDRLLALARLESRQTLDAVEPVEVADLCEEVCASKAIALAARQQTIVRHVPAGLQVQGERFLLGQALSNLLDNAMAFAPAGSQITLTASRQGGQLALSVRDQGSGVPDYAQARVFERFYSLPRPDGAPKSTGLGLPLVHEVAALHGGSISLVNHPQGGAVATLLLPG</sequence>
<evidence type="ECO:0000256" key="12">
    <source>
        <dbReference type="SAM" id="Phobius"/>
    </source>
</evidence>
<evidence type="ECO:0000256" key="3">
    <source>
        <dbReference type="ARBA" id="ARBA00012438"/>
    </source>
</evidence>
<keyword evidence="10" id="KW-0902">Two-component regulatory system</keyword>
<dbReference type="Proteomes" id="UP001156706">
    <property type="component" value="Unassembled WGS sequence"/>
</dbReference>
<proteinExistence type="predicted"/>
<evidence type="ECO:0000313" key="15">
    <source>
        <dbReference type="EMBL" id="GLR12102.1"/>
    </source>
</evidence>
<dbReference type="SUPFAM" id="SSF47384">
    <property type="entry name" value="Homodimeric domain of signal transducing histidine kinase"/>
    <property type="match status" value="1"/>
</dbReference>
<dbReference type="PANTHER" id="PTHR45436">
    <property type="entry name" value="SENSOR HISTIDINE KINASE YKOH"/>
    <property type="match status" value="1"/>
</dbReference>
<dbReference type="InterPro" id="IPR029151">
    <property type="entry name" value="Sensor-like_sf"/>
</dbReference>
<evidence type="ECO:0000256" key="6">
    <source>
        <dbReference type="ARBA" id="ARBA00022679"/>
    </source>
</evidence>
<dbReference type="PROSITE" id="PS50885">
    <property type="entry name" value="HAMP"/>
    <property type="match status" value="1"/>
</dbReference>
<evidence type="ECO:0000256" key="4">
    <source>
        <dbReference type="ARBA" id="ARBA00022475"/>
    </source>
</evidence>
<dbReference type="InterPro" id="IPR036890">
    <property type="entry name" value="HATPase_C_sf"/>
</dbReference>
<keyword evidence="9 12" id="KW-1133">Transmembrane helix</keyword>
<evidence type="ECO:0000256" key="10">
    <source>
        <dbReference type="ARBA" id="ARBA00023012"/>
    </source>
</evidence>
<dbReference type="InterPro" id="IPR005467">
    <property type="entry name" value="His_kinase_dom"/>
</dbReference>
<comment type="caution">
    <text evidence="15">The sequence shown here is derived from an EMBL/GenBank/DDBJ whole genome shotgun (WGS) entry which is preliminary data.</text>
</comment>
<reference evidence="16" key="1">
    <citation type="journal article" date="2019" name="Int. J. Syst. Evol. Microbiol.">
        <title>The Global Catalogue of Microorganisms (GCM) 10K type strain sequencing project: providing services to taxonomists for standard genome sequencing and annotation.</title>
        <authorList>
            <consortium name="The Broad Institute Genomics Platform"/>
            <consortium name="The Broad Institute Genome Sequencing Center for Infectious Disease"/>
            <person name="Wu L."/>
            <person name="Ma J."/>
        </authorList>
    </citation>
    <scope>NUCLEOTIDE SEQUENCE [LARGE SCALE GENOMIC DNA]</scope>
    <source>
        <strain evidence="16">NBRC 110044</strain>
    </source>
</reference>
<dbReference type="SMART" id="SM00304">
    <property type="entry name" value="HAMP"/>
    <property type="match status" value="1"/>
</dbReference>
<dbReference type="InterPro" id="IPR003660">
    <property type="entry name" value="HAMP_dom"/>
</dbReference>
<feature type="domain" description="Histidine kinase" evidence="13">
    <location>
        <begin position="262"/>
        <end position="474"/>
    </location>
</feature>
<dbReference type="Gene3D" id="3.30.450.20">
    <property type="entry name" value="PAS domain"/>
    <property type="match status" value="1"/>
</dbReference>
<dbReference type="PROSITE" id="PS50109">
    <property type="entry name" value="HIS_KIN"/>
    <property type="match status" value="1"/>
</dbReference>
<keyword evidence="8 15" id="KW-0418">Kinase</keyword>
<dbReference type="InterPro" id="IPR003594">
    <property type="entry name" value="HATPase_dom"/>
</dbReference>
<dbReference type="SMART" id="SM00387">
    <property type="entry name" value="HATPase_c"/>
    <property type="match status" value="1"/>
</dbReference>
<dbReference type="EMBL" id="BSOG01000001">
    <property type="protein sequence ID" value="GLR12102.1"/>
    <property type="molecule type" value="Genomic_DNA"/>
</dbReference>
<evidence type="ECO:0000256" key="1">
    <source>
        <dbReference type="ARBA" id="ARBA00000085"/>
    </source>
</evidence>